<dbReference type="PIRSF" id="PIRSF019455">
    <property type="entry name" value="CopR_AtkY"/>
    <property type="match status" value="1"/>
</dbReference>
<comment type="caution">
    <text evidence="5">The sequence shown here is derived from an EMBL/GenBank/DDBJ whole genome shotgun (WGS) entry which is preliminary data.</text>
</comment>
<dbReference type="Proteomes" id="UP000557717">
    <property type="component" value="Unassembled WGS sequence"/>
</dbReference>
<evidence type="ECO:0000313" key="5">
    <source>
        <dbReference type="EMBL" id="MBB5352791.1"/>
    </source>
</evidence>
<dbReference type="Pfam" id="PF03965">
    <property type="entry name" value="Penicillinase_R"/>
    <property type="match status" value="1"/>
</dbReference>
<dbReference type="AlphaFoldDB" id="A0A840VJC1"/>
<evidence type="ECO:0000256" key="2">
    <source>
        <dbReference type="ARBA" id="ARBA00023015"/>
    </source>
</evidence>
<dbReference type="EMBL" id="JACHFD010000016">
    <property type="protein sequence ID" value="MBB5352791.1"/>
    <property type="molecule type" value="Genomic_DNA"/>
</dbReference>
<name>A0A840VJC1_9BACT</name>
<reference evidence="5 6" key="1">
    <citation type="submission" date="2020-08" db="EMBL/GenBank/DDBJ databases">
        <title>Genomic Encyclopedia of Type Strains, Phase IV (KMG-IV): sequencing the most valuable type-strain genomes for metagenomic binning, comparative biology and taxonomic classification.</title>
        <authorList>
            <person name="Goeker M."/>
        </authorList>
    </citation>
    <scope>NUCLEOTIDE SEQUENCE [LARGE SCALE GENOMIC DNA]</scope>
    <source>
        <strain evidence="5 6">YC6886</strain>
    </source>
</reference>
<keyword evidence="6" id="KW-1185">Reference proteome</keyword>
<dbReference type="GO" id="GO:0003677">
    <property type="term" value="F:DNA binding"/>
    <property type="evidence" value="ECO:0007669"/>
    <property type="project" value="UniProtKB-KW"/>
</dbReference>
<dbReference type="Gene3D" id="1.10.10.10">
    <property type="entry name" value="Winged helix-like DNA-binding domain superfamily/Winged helix DNA-binding domain"/>
    <property type="match status" value="1"/>
</dbReference>
<dbReference type="InterPro" id="IPR036390">
    <property type="entry name" value="WH_DNA-bd_sf"/>
</dbReference>
<sequence length="128" mass="14360">MEAPKISESEWAVMEVLWEDSPRSAPAVAKQLKKQTDWAENTVRTLITRLVEKGALKVEDESQSPKLYGPAVAREECVEAESESFMERIFKGATQPLLVHFASQARLSPEEVEELKKLLDEATDSNLS</sequence>
<evidence type="ECO:0000313" key="6">
    <source>
        <dbReference type="Proteomes" id="UP000557717"/>
    </source>
</evidence>
<dbReference type="InterPro" id="IPR036388">
    <property type="entry name" value="WH-like_DNA-bd_sf"/>
</dbReference>
<dbReference type="Gene3D" id="1.10.4040.10">
    <property type="entry name" value="Penicillinase repressor domain"/>
    <property type="match status" value="1"/>
</dbReference>
<keyword evidence="2" id="KW-0805">Transcription regulation</keyword>
<protein>
    <submittedName>
        <fullName evidence="5">BlaI family penicillinase repressor</fullName>
    </submittedName>
</protein>
<keyword evidence="3" id="KW-0238">DNA-binding</keyword>
<dbReference type="SUPFAM" id="SSF46785">
    <property type="entry name" value="Winged helix' DNA-binding domain"/>
    <property type="match status" value="1"/>
</dbReference>
<gene>
    <name evidence="5" type="ORF">HNR46_003039</name>
</gene>
<evidence type="ECO:0000256" key="4">
    <source>
        <dbReference type="ARBA" id="ARBA00023163"/>
    </source>
</evidence>
<accession>A0A840VJC1</accession>
<comment type="similarity">
    <text evidence="1">Belongs to the BlaI transcriptional regulatory family.</text>
</comment>
<organism evidence="5 6">
    <name type="scientific">Haloferula luteola</name>
    <dbReference type="NCBI Taxonomy" id="595692"/>
    <lineage>
        <taxon>Bacteria</taxon>
        <taxon>Pseudomonadati</taxon>
        <taxon>Verrucomicrobiota</taxon>
        <taxon>Verrucomicrobiia</taxon>
        <taxon>Verrucomicrobiales</taxon>
        <taxon>Verrucomicrobiaceae</taxon>
        <taxon>Haloferula</taxon>
    </lineage>
</organism>
<dbReference type="GO" id="GO:0045892">
    <property type="term" value="P:negative regulation of DNA-templated transcription"/>
    <property type="evidence" value="ECO:0007669"/>
    <property type="project" value="InterPro"/>
</dbReference>
<keyword evidence="4" id="KW-0804">Transcription</keyword>
<evidence type="ECO:0000256" key="3">
    <source>
        <dbReference type="ARBA" id="ARBA00023125"/>
    </source>
</evidence>
<dbReference type="InterPro" id="IPR005650">
    <property type="entry name" value="BlaI_family"/>
</dbReference>
<evidence type="ECO:0000256" key="1">
    <source>
        <dbReference type="ARBA" id="ARBA00011046"/>
    </source>
</evidence>
<proteinExistence type="inferred from homology"/>